<proteinExistence type="predicted"/>
<dbReference type="EMBL" id="CP116968">
    <property type="protein sequence ID" value="WNM61892.1"/>
    <property type="molecule type" value="Genomic_DNA"/>
</dbReference>
<protein>
    <submittedName>
        <fullName evidence="2">Uncharacterized protein</fullName>
    </submittedName>
</protein>
<name>A0AA96GJ38_9BACT</name>
<evidence type="ECO:0000313" key="3">
    <source>
        <dbReference type="Proteomes" id="UP001302494"/>
    </source>
</evidence>
<gene>
    <name evidence="2" type="ORF">PQG83_19440</name>
</gene>
<dbReference type="AlphaFoldDB" id="A0AA96GJ38"/>
<dbReference type="KEGG" id="nneo:PQG83_19440"/>
<reference evidence="2 3" key="1">
    <citation type="submission" date="2023-01" db="EMBL/GenBank/DDBJ databases">
        <title>Cultivation and genomic characterization of new, ubiquitous marine nitrite-oxidizing bacteria from the Nitrospirales.</title>
        <authorList>
            <person name="Mueller A.J."/>
            <person name="Daebeler A."/>
            <person name="Herbold C.W."/>
            <person name="Kirkegaard R.H."/>
            <person name="Daims H."/>
        </authorList>
    </citation>
    <scope>NUCLEOTIDE SEQUENCE [LARGE SCALE GENOMIC DNA]</scope>
    <source>
        <strain evidence="2 3">DK</strain>
    </source>
</reference>
<sequence length="76" mass="8730">MFCESRSFFLAHGDTLAKRTLRRRRGGDKPRQARRGQRRQPAHRIEGRRDVKARSRSDTLEERPANGSGIDTSHAT</sequence>
<organism evidence="2 3">
    <name type="scientific">Candidatus Nitrospira neomarina</name>
    <dbReference type="NCBI Taxonomy" id="3020899"/>
    <lineage>
        <taxon>Bacteria</taxon>
        <taxon>Pseudomonadati</taxon>
        <taxon>Nitrospirota</taxon>
        <taxon>Nitrospiria</taxon>
        <taxon>Nitrospirales</taxon>
        <taxon>Nitrospiraceae</taxon>
        <taxon>Nitrospira</taxon>
    </lineage>
</organism>
<dbReference type="Proteomes" id="UP001302494">
    <property type="component" value="Chromosome"/>
</dbReference>
<feature type="compositionally biased region" description="Basic and acidic residues" evidence="1">
    <location>
        <begin position="43"/>
        <end position="64"/>
    </location>
</feature>
<evidence type="ECO:0000256" key="1">
    <source>
        <dbReference type="SAM" id="MobiDB-lite"/>
    </source>
</evidence>
<keyword evidence="3" id="KW-1185">Reference proteome</keyword>
<evidence type="ECO:0000313" key="2">
    <source>
        <dbReference type="EMBL" id="WNM61892.1"/>
    </source>
</evidence>
<accession>A0AA96GJ38</accession>
<feature type="compositionally biased region" description="Basic residues" evidence="1">
    <location>
        <begin position="19"/>
        <end position="42"/>
    </location>
</feature>
<feature type="region of interest" description="Disordered" evidence="1">
    <location>
        <begin position="13"/>
        <end position="76"/>
    </location>
</feature>